<feature type="transmembrane region" description="Helical" evidence="6">
    <location>
        <begin position="118"/>
        <end position="138"/>
    </location>
</feature>
<evidence type="ECO:0000313" key="8">
    <source>
        <dbReference type="EMBL" id="MBB5639499.1"/>
    </source>
</evidence>
<feature type="transmembrane region" description="Helical" evidence="6">
    <location>
        <begin position="172"/>
        <end position="192"/>
    </location>
</feature>
<feature type="transmembrane region" description="Helical" evidence="6">
    <location>
        <begin position="51"/>
        <end position="74"/>
    </location>
</feature>
<dbReference type="InterPro" id="IPR000791">
    <property type="entry name" value="Gpr1/Fun34/SatP-like"/>
</dbReference>
<evidence type="ECO:0000256" key="4">
    <source>
        <dbReference type="ARBA" id="ARBA00022989"/>
    </source>
</evidence>
<dbReference type="PANTHER" id="PTHR31123:SF1">
    <property type="entry name" value="ACCUMULATION OF DYADS PROTEIN 2-RELATED"/>
    <property type="match status" value="1"/>
</dbReference>
<comment type="subcellular location">
    <subcellularLocation>
        <location evidence="1">Membrane</location>
        <topology evidence="1">Multi-pass membrane protein</topology>
    </subcellularLocation>
</comment>
<keyword evidence="3 6" id="KW-0812">Transmembrane</keyword>
<dbReference type="eggNOG" id="COG1584">
    <property type="taxonomic scope" value="Bacteria"/>
</dbReference>
<feature type="transmembrane region" description="Helical" evidence="6">
    <location>
        <begin position="21"/>
        <end position="45"/>
    </location>
</feature>
<evidence type="ECO:0000313" key="9">
    <source>
        <dbReference type="Proteomes" id="UP000029864"/>
    </source>
</evidence>
<organism evidence="7 9">
    <name type="scientific">Cryobacterium roopkundense</name>
    <dbReference type="NCBI Taxonomy" id="1001240"/>
    <lineage>
        <taxon>Bacteria</taxon>
        <taxon>Bacillati</taxon>
        <taxon>Actinomycetota</taxon>
        <taxon>Actinomycetes</taxon>
        <taxon>Micrococcales</taxon>
        <taxon>Microbacteriaceae</taxon>
        <taxon>Cryobacterium</taxon>
    </lineage>
</organism>
<keyword evidence="5 6" id="KW-0472">Membrane</keyword>
<evidence type="ECO:0000256" key="1">
    <source>
        <dbReference type="ARBA" id="ARBA00004141"/>
    </source>
</evidence>
<dbReference type="GO" id="GO:0015123">
    <property type="term" value="F:acetate transmembrane transporter activity"/>
    <property type="evidence" value="ECO:0007669"/>
    <property type="project" value="TreeGrafter"/>
</dbReference>
<dbReference type="Proteomes" id="UP000029864">
    <property type="component" value="Unassembled WGS sequence"/>
</dbReference>
<dbReference type="RefSeq" id="WP_035834584.1">
    <property type="nucleotide sequence ID" value="NZ_JACHBQ010000001.1"/>
</dbReference>
<feature type="transmembrane region" description="Helical" evidence="6">
    <location>
        <begin position="145"/>
        <end position="166"/>
    </location>
</feature>
<dbReference type="PANTHER" id="PTHR31123">
    <property type="entry name" value="ACCUMULATION OF DYADS PROTEIN 2-RELATED"/>
    <property type="match status" value="1"/>
</dbReference>
<evidence type="ECO:0000313" key="7">
    <source>
        <dbReference type="EMBL" id="KGJ82337.1"/>
    </source>
</evidence>
<gene>
    <name evidence="8" type="ORF">BJ997_000047</name>
    <name evidence="7" type="ORF">GY21_00780</name>
</gene>
<comment type="similarity">
    <text evidence="2">Belongs to the acetate uptake transporter (AceTr) (TC 2.A.96) family.</text>
</comment>
<keyword evidence="4 6" id="KW-1133">Transmembrane helix</keyword>
<keyword evidence="9" id="KW-1185">Reference proteome</keyword>
<dbReference type="GO" id="GO:0005886">
    <property type="term" value="C:plasma membrane"/>
    <property type="evidence" value="ECO:0007669"/>
    <property type="project" value="TreeGrafter"/>
</dbReference>
<comment type="caution">
    <text evidence="7">The sequence shown here is derived from an EMBL/GenBank/DDBJ whole genome shotgun (WGS) entry which is preliminary data.</text>
</comment>
<dbReference type="InterPro" id="IPR051633">
    <property type="entry name" value="AceTr"/>
</dbReference>
<reference evidence="7 9" key="1">
    <citation type="submission" date="2014-08" db="EMBL/GenBank/DDBJ databases">
        <authorList>
            <person name="Sisinthy S."/>
        </authorList>
    </citation>
    <scope>NUCLEOTIDE SEQUENCE [LARGE SCALE GENOMIC DNA]</scope>
    <source>
        <strain evidence="7 9">RuG17</strain>
    </source>
</reference>
<proteinExistence type="inferred from homology"/>
<sequence>MTTILTSTLPARPETAPAPEYAPRIAIADPAALGLGAFALTTFVLSLANSGLIPSAGAAVIGLALFYGGIAQFAAGMWEFVKGNTFGATAFTSYGAFWLAFWWLLTHPETEAAAGADGIGAFLLAWTIFTVFMTIAALKTNRMLVALFAAATLTFLALTVGSFTGIVGVHQLGGWIGLVTAGIAWYGSFAVVTNTTWKRTVLPLGHLR</sequence>
<dbReference type="EMBL" id="JACHBQ010000001">
    <property type="protein sequence ID" value="MBB5639499.1"/>
    <property type="molecule type" value="Genomic_DNA"/>
</dbReference>
<dbReference type="EMBL" id="JPXF01000002">
    <property type="protein sequence ID" value="KGJ82337.1"/>
    <property type="molecule type" value="Genomic_DNA"/>
</dbReference>
<evidence type="ECO:0000313" key="10">
    <source>
        <dbReference type="Proteomes" id="UP000561726"/>
    </source>
</evidence>
<dbReference type="Pfam" id="PF01184">
    <property type="entry name" value="Gpr1_Fun34_YaaH"/>
    <property type="match status" value="1"/>
</dbReference>
<evidence type="ECO:0000256" key="2">
    <source>
        <dbReference type="ARBA" id="ARBA00005587"/>
    </source>
</evidence>
<dbReference type="OrthoDB" id="9787939at2"/>
<dbReference type="NCBIfam" id="NF038013">
    <property type="entry name" value="AceTr_1"/>
    <property type="match status" value="1"/>
</dbReference>
<evidence type="ECO:0000256" key="3">
    <source>
        <dbReference type="ARBA" id="ARBA00022692"/>
    </source>
</evidence>
<reference evidence="8 10" key="2">
    <citation type="submission" date="2020-08" db="EMBL/GenBank/DDBJ databases">
        <title>Sequencing the genomes of 1000 actinobacteria strains.</title>
        <authorList>
            <person name="Klenk H.-P."/>
        </authorList>
    </citation>
    <scope>NUCLEOTIDE SEQUENCE [LARGE SCALE GENOMIC DNA]</scope>
    <source>
        <strain evidence="8 10">DSM 21065</strain>
    </source>
</reference>
<protein>
    <submittedName>
        <fullName evidence="7">Uncharacterized protein</fullName>
    </submittedName>
</protein>
<name>A0A099JX81_9MICO</name>
<dbReference type="STRING" id="1001240.GY21_00780"/>
<feature type="transmembrane region" description="Helical" evidence="6">
    <location>
        <begin position="86"/>
        <end position="106"/>
    </location>
</feature>
<evidence type="ECO:0000256" key="5">
    <source>
        <dbReference type="ARBA" id="ARBA00023136"/>
    </source>
</evidence>
<accession>A0A099JX81</accession>
<dbReference type="Proteomes" id="UP000561726">
    <property type="component" value="Unassembled WGS sequence"/>
</dbReference>
<dbReference type="AlphaFoldDB" id="A0A099JX81"/>
<evidence type="ECO:0000256" key="6">
    <source>
        <dbReference type="SAM" id="Phobius"/>
    </source>
</evidence>